<reference evidence="3 4" key="1">
    <citation type="submission" date="2024-02" db="EMBL/GenBank/DDBJ databases">
        <title>Full genome sequence of Sphingomonas kaistensis.</title>
        <authorList>
            <person name="Poletto B.L."/>
            <person name="Silva G."/>
            <person name="Galante D."/>
            <person name="Campos K.R."/>
            <person name="Santos M.B.N."/>
            <person name="Sacchi C.T."/>
        </authorList>
    </citation>
    <scope>NUCLEOTIDE SEQUENCE [LARGE SCALE GENOMIC DNA]</scope>
    <source>
        <strain evidence="3 4">MA4R</strain>
    </source>
</reference>
<feature type="compositionally biased region" description="Low complexity" evidence="1">
    <location>
        <begin position="365"/>
        <end position="381"/>
    </location>
</feature>
<protein>
    <submittedName>
        <fullName evidence="3">Cell wall hydrolase</fullName>
    </submittedName>
</protein>
<feature type="region of interest" description="Disordered" evidence="1">
    <location>
        <begin position="326"/>
        <end position="381"/>
    </location>
</feature>
<dbReference type="EMBL" id="CP145607">
    <property type="protein sequence ID" value="WWM71465.1"/>
    <property type="molecule type" value="Genomic_DNA"/>
</dbReference>
<dbReference type="Gene3D" id="1.10.10.2520">
    <property type="entry name" value="Cell wall hydrolase SleB, domain 1"/>
    <property type="match status" value="1"/>
</dbReference>
<dbReference type="RefSeq" id="WP_338504878.1">
    <property type="nucleotide sequence ID" value="NZ_CP145607.1"/>
</dbReference>
<evidence type="ECO:0000313" key="4">
    <source>
        <dbReference type="Proteomes" id="UP001382935"/>
    </source>
</evidence>
<dbReference type="Proteomes" id="UP001382935">
    <property type="component" value="Chromosome"/>
</dbReference>
<evidence type="ECO:0000256" key="1">
    <source>
        <dbReference type="SAM" id="MobiDB-lite"/>
    </source>
</evidence>
<organism evidence="3 4">
    <name type="scientific">Sphingomonas kaistensis</name>
    <dbReference type="NCBI Taxonomy" id="298708"/>
    <lineage>
        <taxon>Bacteria</taxon>
        <taxon>Pseudomonadati</taxon>
        <taxon>Pseudomonadota</taxon>
        <taxon>Alphaproteobacteria</taxon>
        <taxon>Sphingomonadales</taxon>
        <taxon>Sphingomonadaceae</taxon>
        <taxon>Sphingomonas</taxon>
    </lineage>
</organism>
<dbReference type="InterPro" id="IPR011105">
    <property type="entry name" value="Cell_wall_hydrolase_SleB"/>
</dbReference>
<proteinExistence type="predicted"/>
<dbReference type="InterPro" id="IPR042047">
    <property type="entry name" value="SleB_dom1"/>
</dbReference>
<sequence length="381" mass="40049">MTSATLPSDRPSPVSQALSLLRARPRESAGAGLLALAACLSVAAFANDSRALPAQPQASVEAATPSVQDLNPFAVRQIAPTDAQKLNAAVPLASGPNPAATPFVLKADAKIYNRALECLTQAVYYEAAREPEEGQRGVAQVVLNRMRHPAYPASVCAVVYQGAERPTGCQFSFTCDGSLARAPMRDYWDRARRVADEALKGYVAASVGNATHYHADYVAPYWAPTLTKNAVIGAHIFYRWKGGWGQPAAFTQSWAKRESDPAFLRSAALAAEARYAAMTPDTAVATTLAEARQNLPPELAKLVAPEIAAGGGKRVALRLEARKRVEEATRDAKPAEVGSSSLNWGLTGAPVGEAEQAPLGRKPADPATASAAANAAPIGAQ</sequence>
<feature type="domain" description="Cell wall hydrolase SleB" evidence="2">
    <location>
        <begin position="130"/>
        <end position="238"/>
    </location>
</feature>
<gene>
    <name evidence="3" type="ORF">V6R86_12480</name>
</gene>
<dbReference type="GO" id="GO:0016787">
    <property type="term" value="F:hydrolase activity"/>
    <property type="evidence" value="ECO:0007669"/>
    <property type="project" value="UniProtKB-KW"/>
</dbReference>
<dbReference type="Pfam" id="PF07486">
    <property type="entry name" value="Hydrolase_2"/>
    <property type="match status" value="1"/>
</dbReference>
<evidence type="ECO:0000259" key="2">
    <source>
        <dbReference type="Pfam" id="PF07486"/>
    </source>
</evidence>
<name>A0ABZ2G3I3_9SPHN</name>
<evidence type="ECO:0000313" key="3">
    <source>
        <dbReference type="EMBL" id="WWM71465.1"/>
    </source>
</evidence>
<keyword evidence="4" id="KW-1185">Reference proteome</keyword>
<keyword evidence="3" id="KW-0378">Hydrolase</keyword>
<accession>A0ABZ2G3I3</accession>